<evidence type="ECO:0000313" key="2">
    <source>
        <dbReference type="EMBL" id="BBL70525.1"/>
    </source>
</evidence>
<dbReference type="AlphaFoldDB" id="A0A8D4VQE4"/>
<protein>
    <submittedName>
        <fullName evidence="2">Uncharacterized protein</fullName>
    </submittedName>
</protein>
<dbReference type="KEGG" id="moz:MoryE10_11310"/>
<sequence length="57" mass="6418">MADKVHNPAVNRTRKKAAQAGYFVSPQARPSGKRAEQRRPTRLTLDFVTEEVPRRAG</sequence>
<evidence type="ECO:0000256" key="1">
    <source>
        <dbReference type="SAM" id="MobiDB-lite"/>
    </source>
</evidence>
<evidence type="ECO:0000313" key="3">
    <source>
        <dbReference type="Proteomes" id="UP000824988"/>
    </source>
</evidence>
<organism evidence="2 3">
    <name type="scientific">Methylogaea oryzae</name>
    <dbReference type="NCBI Taxonomy" id="1295382"/>
    <lineage>
        <taxon>Bacteria</taxon>
        <taxon>Pseudomonadati</taxon>
        <taxon>Pseudomonadota</taxon>
        <taxon>Gammaproteobacteria</taxon>
        <taxon>Methylococcales</taxon>
        <taxon>Methylococcaceae</taxon>
        <taxon>Methylogaea</taxon>
    </lineage>
</organism>
<accession>A0A8D4VQE4</accession>
<dbReference type="EMBL" id="AP019782">
    <property type="protein sequence ID" value="BBL70525.1"/>
    <property type="molecule type" value="Genomic_DNA"/>
</dbReference>
<name>A0A8D4VQE4_9GAMM</name>
<keyword evidence="3" id="KW-1185">Reference proteome</keyword>
<gene>
    <name evidence="2" type="ORF">MoryE10_11310</name>
</gene>
<feature type="region of interest" description="Disordered" evidence="1">
    <location>
        <begin position="1"/>
        <end position="41"/>
    </location>
</feature>
<proteinExistence type="predicted"/>
<dbReference type="Proteomes" id="UP000824988">
    <property type="component" value="Chromosome"/>
</dbReference>
<reference evidence="2" key="1">
    <citation type="submission" date="2019-06" db="EMBL/GenBank/DDBJ databases">
        <title>Complete genome sequence of Methylogaea oryzae strain JCM16910.</title>
        <authorList>
            <person name="Asakawa S."/>
        </authorList>
    </citation>
    <scope>NUCLEOTIDE SEQUENCE</scope>
    <source>
        <strain evidence="2">E10</strain>
    </source>
</reference>